<keyword evidence="3" id="KW-0804">Transcription</keyword>
<comment type="caution">
    <text evidence="5">The sequence shown here is derived from an EMBL/GenBank/DDBJ whole genome shotgun (WGS) entry which is preliminary data.</text>
</comment>
<keyword evidence="2" id="KW-0238">DNA-binding</keyword>
<dbReference type="Gene3D" id="1.10.10.10">
    <property type="entry name" value="Winged helix-like DNA-binding domain superfamily/Winged helix DNA-binding domain"/>
    <property type="match status" value="1"/>
</dbReference>
<dbReference type="PROSITE" id="PS50949">
    <property type="entry name" value="HTH_GNTR"/>
    <property type="match status" value="1"/>
</dbReference>
<evidence type="ECO:0000256" key="3">
    <source>
        <dbReference type="ARBA" id="ARBA00023163"/>
    </source>
</evidence>
<evidence type="ECO:0000256" key="2">
    <source>
        <dbReference type="ARBA" id="ARBA00023125"/>
    </source>
</evidence>
<dbReference type="Pfam" id="PF07702">
    <property type="entry name" value="UTRA"/>
    <property type="match status" value="1"/>
</dbReference>
<dbReference type="Gene3D" id="3.40.1410.10">
    <property type="entry name" value="Chorismate lyase-like"/>
    <property type="match status" value="1"/>
</dbReference>
<dbReference type="EMBL" id="JANYMP010000010">
    <property type="protein sequence ID" value="MCS7479436.1"/>
    <property type="molecule type" value="Genomic_DNA"/>
</dbReference>
<dbReference type="PRINTS" id="PR00035">
    <property type="entry name" value="HTHGNTR"/>
</dbReference>
<evidence type="ECO:0000313" key="6">
    <source>
        <dbReference type="Proteomes" id="UP001141259"/>
    </source>
</evidence>
<dbReference type="SMART" id="SM00345">
    <property type="entry name" value="HTH_GNTR"/>
    <property type="match status" value="1"/>
</dbReference>
<dbReference type="SUPFAM" id="SSF64288">
    <property type="entry name" value="Chorismate lyase-like"/>
    <property type="match status" value="1"/>
</dbReference>
<dbReference type="AlphaFoldDB" id="A0A9X2VML8"/>
<dbReference type="InterPro" id="IPR050679">
    <property type="entry name" value="Bact_HTH_transcr_reg"/>
</dbReference>
<evidence type="ECO:0000256" key="1">
    <source>
        <dbReference type="ARBA" id="ARBA00023015"/>
    </source>
</evidence>
<dbReference type="PANTHER" id="PTHR44846">
    <property type="entry name" value="MANNOSYL-D-GLYCERATE TRANSPORT/METABOLISM SYSTEM REPRESSOR MNGR-RELATED"/>
    <property type="match status" value="1"/>
</dbReference>
<dbReference type="InterPro" id="IPR011663">
    <property type="entry name" value="UTRA"/>
</dbReference>
<feature type="domain" description="HTH gntR-type" evidence="4">
    <location>
        <begin position="18"/>
        <end position="86"/>
    </location>
</feature>
<dbReference type="SMART" id="SM00866">
    <property type="entry name" value="UTRA"/>
    <property type="match status" value="1"/>
</dbReference>
<dbReference type="InterPro" id="IPR036388">
    <property type="entry name" value="WH-like_DNA-bd_sf"/>
</dbReference>
<dbReference type="Pfam" id="PF00392">
    <property type="entry name" value="GntR"/>
    <property type="match status" value="1"/>
</dbReference>
<dbReference type="InterPro" id="IPR028978">
    <property type="entry name" value="Chorismate_lyase_/UTRA_dom_sf"/>
</dbReference>
<dbReference type="InterPro" id="IPR000524">
    <property type="entry name" value="Tscrpt_reg_HTH_GntR"/>
</dbReference>
<evidence type="ECO:0000313" key="5">
    <source>
        <dbReference type="EMBL" id="MCS7479436.1"/>
    </source>
</evidence>
<evidence type="ECO:0000259" key="4">
    <source>
        <dbReference type="PROSITE" id="PS50949"/>
    </source>
</evidence>
<keyword evidence="6" id="KW-1185">Reference proteome</keyword>
<sequence>MANPRPDAKHKLTKAVDTPKYVVIERDLLRRIGRAEFRAGGPLPSQRDLSQQYGVSLMTLRQALQALEAQGVVEQVPGKGTYVRINRVPYVATGLGSLVDDLRAQGIVMDTTLLRAEVVDATPETAARLGLAAGDRVLEVERLRLVGPNPVVHQLSRVPEALGAALLDADFQTESLYGLLAERCGAVPARATETITPQSMTPEVAALLEVAAGAVGLRSDRLTFDAYGVALVHDDALLVSDRMVVTIEREAAGPNFRYVQR</sequence>
<dbReference type="CDD" id="cd07377">
    <property type="entry name" value="WHTH_GntR"/>
    <property type="match status" value="1"/>
</dbReference>
<dbReference type="GO" id="GO:0003700">
    <property type="term" value="F:DNA-binding transcription factor activity"/>
    <property type="evidence" value="ECO:0007669"/>
    <property type="project" value="InterPro"/>
</dbReference>
<proteinExistence type="predicted"/>
<dbReference type="PANTHER" id="PTHR44846:SF1">
    <property type="entry name" value="MANNOSYL-D-GLYCERATE TRANSPORT_METABOLISM SYSTEM REPRESSOR MNGR-RELATED"/>
    <property type="match status" value="1"/>
</dbReference>
<reference evidence="5" key="1">
    <citation type="submission" date="2022-08" db="EMBL/GenBank/DDBJ databases">
        <authorList>
            <person name="Tistechok S."/>
            <person name="Samborskyy M."/>
            <person name="Roman I."/>
        </authorList>
    </citation>
    <scope>NUCLEOTIDE SEQUENCE</scope>
    <source>
        <strain evidence="5">DSM 103496</strain>
    </source>
</reference>
<dbReference type="Proteomes" id="UP001141259">
    <property type="component" value="Unassembled WGS sequence"/>
</dbReference>
<dbReference type="SUPFAM" id="SSF46785">
    <property type="entry name" value="Winged helix' DNA-binding domain"/>
    <property type="match status" value="1"/>
</dbReference>
<organism evidence="5 6">
    <name type="scientific">Umezawaea endophytica</name>
    <dbReference type="NCBI Taxonomy" id="1654476"/>
    <lineage>
        <taxon>Bacteria</taxon>
        <taxon>Bacillati</taxon>
        <taxon>Actinomycetota</taxon>
        <taxon>Actinomycetes</taxon>
        <taxon>Pseudonocardiales</taxon>
        <taxon>Pseudonocardiaceae</taxon>
        <taxon>Umezawaea</taxon>
    </lineage>
</organism>
<dbReference type="InterPro" id="IPR036390">
    <property type="entry name" value="WH_DNA-bd_sf"/>
</dbReference>
<dbReference type="GO" id="GO:0045892">
    <property type="term" value="P:negative regulation of DNA-templated transcription"/>
    <property type="evidence" value="ECO:0007669"/>
    <property type="project" value="TreeGrafter"/>
</dbReference>
<protein>
    <submittedName>
        <fullName evidence="5">GntR family transcriptional regulator</fullName>
    </submittedName>
</protein>
<dbReference type="RefSeq" id="WP_259624940.1">
    <property type="nucleotide sequence ID" value="NZ_JANYMP010000010.1"/>
</dbReference>
<gene>
    <name evidence="5" type="ORF">NZH93_21455</name>
</gene>
<keyword evidence="1" id="KW-0805">Transcription regulation</keyword>
<dbReference type="GO" id="GO:0003677">
    <property type="term" value="F:DNA binding"/>
    <property type="evidence" value="ECO:0007669"/>
    <property type="project" value="UniProtKB-KW"/>
</dbReference>
<accession>A0A9X2VML8</accession>
<name>A0A9X2VML8_9PSEU</name>